<dbReference type="PROSITE" id="PS50076">
    <property type="entry name" value="DNAJ_2"/>
    <property type="match status" value="1"/>
</dbReference>
<organism evidence="3 4">
    <name type="scientific">Sphingomonas crocodyli</name>
    <dbReference type="NCBI Taxonomy" id="1979270"/>
    <lineage>
        <taxon>Bacteria</taxon>
        <taxon>Pseudomonadati</taxon>
        <taxon>Pseudomonadota</taxon>
        <taxon>Alphaproteobacteria</taxon>
        <taxon>Sphingomonadales</taxon>
        <taxon>Sphingomonadaceae</taxon>
        <taxon>Sphingomonas</taxon>
    </lineage>
</organism>
<dbReference type="EMBL" id="SACN01000001">
    <property type="protein sequence ID" value="RVT92892.1"/>
    <property type="molecule type" value="Genomic_DNA"/>
</dbReference>
<dbReference type="Gene3D" id="1.10.287.110">
    <property type="entry name" value="DnaJ domain"/>
    <property type="match status" value="1"/>
</dbReference>
<dbReference type="Pfam" id="PF00226">
    <property type="entry name" value="DnaJ"/>
    <property type="match status" value="1"/>
</dbReference>
<gene>
    <name evidence="3" type="ORF">EOD43_02975</name>
</gene>
<dbReference type="InterPro" id="IPR001623">
    <property type="entry name" value="DnaJ_domain"/>
</dbReference>
<dbReference type="CDD" id="cd06257">
    <property type="entry name" value="DnaJ"/>
    <property type="match status" value="1"/>
</dbReference>
<accession>A0A437M5G8</accession>
<dbReference type="SUPFAM" id="SSF46565">
    <property type="entry name" value="Chaperone J-domain"/>
    <property type="match status" value="1"/>
</dbReference>
<dbReference type="OrthoDB" id="9786294at2"/>
<name>A0A437M5G8_9SPHN</name>
<evidence type="ECO:0000256" key="1">
    <source>
        <dbReference type="SAM" id="MobiDB-lite"/>
    </source>
</evidence>
<comment type="caution">
    <text evidence="3">The sequence shown here is derived from an EMBL/GenBank/DDBJ whole genome shotgun (WGS) entry which is preliminary data.</text>
</comment>
<dbReference type="Proteomes" id="UP000282971">
    <property type="component" value="Unassembled WGS sequence"/>
</dbReference>
<keyword evidence="4" id="KW-1185">Reference proteome</keyword>
<evidence type="ECO:0000259" key="2">
    <source>
        <dbReference type="PROSITE" id="PS50076"/>
    </source>
</evidence>
<feature type="domain" description="J" evidence="2">
    <location>
        <begin position="141"/>
        <end position="198"/>
    </location>
</feature>
<dbReference type="RefSeq" id="WP_127740956.1">
    <property type="nucleotide sequence ID" value="NZ_SACN01000001.1"/>
</dbReference>
<dbReference type="AlphaFoldDB" id="A0A437M5G8"/>
<sequence>MDDEGVKRRAGPRFHGRIEGTSRLCAEPGCEQPGEFRAPAVGGSRGGFDGPGEYRYLCLDHVRAFNAGYNFFSGMSPEQIEQQQTPYAGWERETRAFSPRAGETPRWADFIDPLDAIGAKFARAAERERKDGRELSEGDRKALKVLGLDKDADRRALRSRYAELVRRFHPDRNGGDRSHEKALQDVISAYTQLKARPAFA</sequence>
<protein>
    <submittedName>
        <fullName evidence="3">J domain-containing protein</fullName>
    </submittedName>
</protein>
<dbReference type="InterPro" id="IPR036869">
    <property type="entry name" value="J_dom_sf"/>
</dbReference>
<evidence type="ECO:0000313" key="4">
    <source>
        <dbReference type="Proteomes" id="UP000282971"/>
    </source>
</evidence>
<dbReference type="SMART" id="SM00271">
    <property type="entry name" value="DnaJ"/>
    <property type="match status" value="1"/>
</dbReference>
<proteinExistence type="predicted"/>
<reference evidence="3 4" key="1">
    <citation type="submission" date="2019-01" db="EMBL/GenBank/DDBJ databases">
        <authorList>
            <person name="Chen W.-M."/>
        </authorList>
    </citation>
    <scope>NUCLEOTIDE SEQUENCE [LARGE SCALE GENOMIC DNA]</scope>
    <source>
        <strain evidence="3 4">CCP-7</strain>
    </source>
</reference>
<evidence type="ECO:0000313" key="3">
    <source>
        <dbReference type="EMBL" id="RVT92892.1"/>
    </source>
</evidence>
<feature type="region of interest" description="Disordered" evidence="1">
    <location>
        <begin position="1"/>
        <end position="42"/>
    </location>
</feature>